<evidence type="ECO:0000313" key="2">
    <source>
        <dbReference type="Proteomes" id="UP000224080"/>
    </source>
</evidence>
<sequence>MVGSPTSILAATSAPEWPSGVVSGESGVVLSRLESLLEGDFPKFTSQFLTVGMFAIEKAYL</sequence>
<evidence type="ECO:0000313" key="1">
    <source>
        <dbReference type="EMBL" id="PGH02221.1"/>
    </source>
</evidence>
<reference evidence="1 2" key="1">
    <citation type="submission" date="2017-10" db="EMBL/GenBank/DDBJ databases">
        <title>Comparative genomics in systemic dimorphic fungi from Ajellomycetaceae.</title>
        <authorList>
            <person name="Munoz J.F."/>
            <person name="Mcewen J.G."/>
            <person name="Clay O.K."/>
            <person name="Cuomo C.A."/>
        </authorList>
    </citation>
    <scope>NUCLEOTIDE SEQUENCE [LARGE SCALE GENOMIC DNA]</scope>
    <source>
        <strain evidence="1 2">UAMH130</strain>
    </source>
</reference>
<dbReference type="AlphaFoldDB" id="A0A2B7X0A3"/>
<protein>
    <submittedName>
        <fullName evidence="1">Uncharacterized protein</fullName>
    </submittedName>
</protein>
<dbReference type="Proteomes" id="UP000224080">
    <property type="component" value="Unassembled WGS sequence"/>
</dbReference>
<dbReference type="EMBL" id="PDNC01000062">
    <property type="protein sequence ID" value="PGH02221.1"/>
    <property type="molecule type" value="Genomic_DNA"/>
</dbReference>
<accession>A0A2B7X0A3</accession>
<proteinExistence type="predicted"/>
<keyword evidence="2" id="KW-1185">Reference proteome</keyword>
<gene>
    <name evidence="1" type="ORF">GX51_04797</name>
</gene>
<comment type="caution">
    <text evidence="1">The sequence shown here is derived from an EMBL/GenBank/DDBJ whole genome shotgun (WGS) entry which is preliminary data.</text>
</comment>
<organism evidence="1 2">
    <name type="scientific">Blastomyces parvus</name>
    <dbReference type="NCBI Taxonomy" id="2060905"/>
    <lineage>
        <taxon>Eukaryota</taxon>
        <taxon>Fungi</taxon>
        <taxon>Dikarya</taxon>
        <taxon>Ascomycota</taxon>
        <taxon>Pezizomycotina</taxon>
        <taxon>Eurotiomycetes</taxon>
        <taxon>Eurotiomycetidae</taxon>
        <taxon>Onygenales</taxon>
        <taxon>Ajellomycetaceae</taxon>
        <taxon>Blastomyces</taxon>
    </lineage>
</organism>
<name>A0A2B7X0A3_9EURO</name>